<accession>A0AAE2AX41</accession>
<dbReference type="AlphaFoldDB" id="A0AAE2AX41"/>
<reference evidence="1 2" key="1">
    <citation type="submission" date="2014-12" db="EMBL/GenBank/DDBJ databases">
        <title>16Stimator: statistical estimation of ribosomal gene copy numbers from draft genome assemblies.</title>
        <authorList>
            <person name="Perisin M.A."/>
            <person name="Vetter M."/>
            <person name="Gilbert J.A."/>
            <person name="Bergelson J."/>
        </authorList>
    </citation>
    <scope>NUCLEOTIDE SEQUENCE [LARGE SCALE GENOMIC DNA]</scope>
    <source>
        <strain evidence="1 2">MEP34</strain>
    </source>
</reference>
<protein>
    <submittedName>
        <fullName evidence="1">Uncharacterized protein</fullName>
    </submittedName>
</protein>
<evidence type="ECO:0000313" key="1">
    <source>
        <dbReference type="EMBL" id="KIP94529.1"/>
    </source>
</evidence>
<gene>
    <name evidence="1" type="ORF">RU10_09295</name>
</gene>
<dbReference type="EMBL" id="JXQY01000012">
    <property type="protein sequence ID" value="KIP94529.1"/>
    <property type="molecule type" value="Genomic_DNA"/>
</dbReference>
<comment type="caution">
    <text evidence="1">The sequence shown here is derived from an EMBL/GenBank/DDBJ whole genome shotgun (WGS) entry which is preliminary data.</text>
</comment>
<name>A0AAE2AX41_PSEFL</name>
<dbReference type="Proteomes" id="UP000032086">
    <property type="component" value="Unassembled WGS sequence"/>
</dbReference>
<evidence type="ECO:0000313" key="2">
    <source>
        <dbReference type="Proteomes" id="UP000032086"/>
    </source>
</evidence>
<proteinExistence type="predicted"/>
<sequence length="152" mass="17224">MPLTADIPSPVKNTIRLATASTSADFRMWVMMRTWAISTALSFEQQLHVGPSSRISISTFQTLCKAREEGENLRLLEAQFLIRPESPNNLSFQLTLQYIVPALPIDSRIRISSRFGHLTSLRIQPLSIVTMQPGVKRLAFAAKLSERMRWKP</sequence>
<organism evidence="1 2">
    <name type="scientific">Pseudomonas fluorescens</name>
    <dbReference type="NCBI Taxonomy" id="294"/>
    <lineage>
        <taxon>Bacteria</taxon>
        <taxon>Pseudomonadati</taxon>
        <taxon>Pseudomonadota</taxon>
        <taxon>Gammaproteobacteria</taxon>
        <taxon>Pseudomonadales</taxon>
        <taxon>Pseudomonadaceae</taxon>
        <taxon>Pseudomonas</taxon>
    </lineage>
</organism>